<evidence type="ECO:0000256" key="1">
    <source>
        <dbReference type="ARBA" id="ARBA00004651"/>
    </source>
</evidence>
<accession>A0ABU8TPP2</accession>
<evidence type="ECO:0000256" key="6">
    <source>
        <dbReference type="ARBA" id="ARBA00022989"/>
    </source>
</evidence>
<feature type="transmembrane region" description="Helical" evidence="8">
    <location>
        <begin position="228"/>
        <end position="247"/>
    </location>
</feature>
<reference evidence="9 10" key="1">
    <citation type="submission" date="2024-02" db="EMBL/GenBank/DDBJ databases">
        <title>Roseibium algae sp. nov., isolated from marine alga (Grateloupia sp.), showing potential in myo-inositol conversion.</title>
        <authorList>
            <person name="Wang Y."/>
        </authorList>
    </citation>
    <scope>NUCLEOTIDE SEQUENCE [LARGE SCALE GENOMIC DNA]</scope>
    <source>
        <strain evidence="9 10">H3510</strain>
    </source>
</reference>
<evidence type="ECO:0000313" key="10">
    <source>
        <dbReference type="Proteomes" id="UP001385499"/>
    </source>
</evidence>
<name>A0ABU8TPP2_9HYPH</name>
<sequence>MDDPILIPLIVAVFFLAGLVKGVIGLGLPTVALSLMTILTSLPTAMALMLVPTFATNVVQALTGGHAKVILKRIWPFLLLATVTVWAGGLVLRDADLSLMSSLLGAVLVAYAILGFTGYQMKTAPQQETLSGVVLGTVNGVLSGMVGSYAVPGVMYLQSLGFDRNQFVQAMGMLFLGTTIALGVTLSGNNLMTAEMGWMSVGATVPAFAGFFAGQMIRKRLSERLFRLLFYAGLLALGLFIVIRPLLGS</sequence>
<evidence type="ECO:0000256" key="7">
    <source>
        <dbReference type="ARBA" id="ARBA00023136"/>
    </source>
</evidence>
<keyword evidence="10" id="KW-1185">Reference proteome</keyword>
<feature type="transmembrane region" description="Helical" evidence="8">
    <location>
        <begin position="133"/>
        <end position="155"/>
    </location>
</feature>
<dbReference type="Pfam" id="PF01925">
    <property type="entry name" value="TauE"/>
    <property type="match status" value="1"/>
</dbReference>
<dbReference type="InterPro" id="IPR002781">
    <property type="entry name" value="TM_pro_TauE-like"/>
</dbReference>
<dbReference type="InterPro" id="IPR052017">
    <property type="entry name" value="TSUP"/>
</dbReference>
<keyword evidence="7 8" id="KW-0472">Membrane</keyword>
<feature type="transmembrane region" description="Helical" evidence="8">
    <location>
        <begin position="31"/>
        <end position="54"/>
    </location>
</feature>
<evidence type="ECO:0000256" key="3">
    <source>
        <dbReference type="ARBA" id="ARBA00022448"/>
    </source>
</evidence>
<dbReference type="PANTHER" id="PTHR30269">
    <property type="entry name" value="TRANSMEMBRANE PROTEIN YFCA"/>
    <property type="match status" value="1"/>
</dbReference>
<keyword evidence="6 8" id="KW-1133">Transmembrane helix</keyword>
<evidence type="ECO:0000256" key="5">
    <source>
        <dbReference type="ARBA" id="ARBA00022692"/>
    </source>
</evidence>
<dbReference type="Proteomes" id="UP001385499">
    <property type="component" value="Unassembled WGS sequence"/>
</dbReference>
<organism evidence="9 10">
    <name type="scientific">Roseibium algae</name>
    <dbReference type="NCBI Taxonomy" id="3123038"/>
    <lineage>
        <taxon>Bacteria</taxon>
        <taxon>Pseudomonadati</taxon>
        <taxon>Pseudomonadota</taxon>
        <taxon>Alphaproteobacteria</taxon>
        <taxon>Hyphomicrobiales</taxon>
        <taxon>Stappiaceae</taxon>
        <taxon>Roseibium</taxon>
    </lineage>
</organism>
<comment type="caution">
    <text evidence="9">The sequence shown here is derived from an EMBL/GenBank/DDBJ whole genome shotgun (WGS) entry which is preliminary data.</text>
</comment>
<feature type="transmembrane region" description="Helical" evidence="8">
    <location>
        <begin position="99"/>
        <end position="121"/>
    </location>
</feature>
<keyword evidence="4 8" id="KW-1003">Cell membrane</keyword>
<keyword evidence="5 8" id="KW-0812">Transmembrane</keyword>
<dbReference type="EMBL" id="JBAKIA010000015">
    <property type="protein sequence ID" value="MEJ8476102.1"/>
    <property type="molecule type" value="Genomic_DNA"/>
</dbReference>
<feature type="transmembrane region" description="Helical" evidence="8">
    <location>
        <begin position="167"/>
        <end position="186"/>
    </location>
</feature>
<evidence type="ECO:0000256" key="4">
    <source>
        <dbReference type="ARBA" id="ARBA00022475"/>
    </source>
</evidence>
<feature type="transmembrane region" description="Helical" evidence="8">
    <location>
        <begin position="74"/>
        <end position="92"/>
    </location>
</feature>
<protein>
    <recommendedName>
        <fullName evidence="8">Probable membrane transporter protein</fullName>
    </recommendedName>
</protein>
<evidence type="ECO:0000256" key="2">
    <source>
        <dbReference type="ARBA" id="ARBA00009142"/>
    </source>
</evidence>
<comment type="subcellular location">
    <subcellularLocation>
        <location evidence="1 8">Cell membrane</location>
        <topology evidence="1 8">Multi-pass membrane protein</topology>
    </subcellularLocation>
</comment>
<evidence type="ECO:0000256" key="8">
    <source>
        <dbReference type="RuleBase" id="RU363041"/>
    </source>
</evidence>
<feature type="transmembrane region" description="Helical" evidence="8">
    <location>
        <begin position="6"/>
        <end position="24"/>
    </location>
</feature>
<evidence type="ECO:0000313" key="9">
    <source>
        <dbReference type="EMBL" id="MEJ8476102.1"/>
    </source>
</evidence>
<comment type="similarity">
    <text evidence="2 8">Belongs to the 4-toluene sulfonate uptake permease (TSUP) (TC 2.A.102) family.</text>
</comment>
<dbReference type="RefSeq" id="WP_340276458.1">
    <property type="nucleotide sequence ID" value="NZ_JBAKIA010000015.1"/>
</dbReference>
<dbReference type="PANTHER" id="PTHR30269:SF32">
    <property type="entry name" value="MEMBRANE TRANSPORTER PROTEIN-RELATED"/>
    <property type="match status" value="1"/>
</dbReference>
<proteinExistence type="inferred from homology"/>
<keyword evidence="3" id="KW-0813">Transport</keyword>
<gene>
    <name evidence="9" type="ORF">V6575_18580</name>
</gene>